<name>A0AB73N0Q4_ENTFC</name>
<evidence type="ECO:0000313" key="2">
    <source>
        <dbReference type="Proteomes" id="UP000194737"/>
    </source>
</evidence>
<accession>A0AB73N0Q4</accession>
<comment type="caution">
    <text evidence="1">The sequence shown here is derived from an EMBL/GenBank/DDBJ whole genome shotgun (WGS) entry which is preliminary data.</text>
</comment>
<organism evidence="1 2">
    <name type="scientific">Enterococcus faecium</name>
    <name type="common">Streptococcus faecium</name>
    <dbReference type="NCBI Taxonomy" id="1352"/>
    <lineage>
        <taxon>Bacteria</taxon>
        <taxon>Bacillati</taxon>
        <taxon>Bacillota</taxon>
        <taxon>Bacilli</taxon>
        <taxon>Lactobacillales</taxon>
        <taxon>Enterococcaceae</taxon>
        <taxon>Enterococcus</taxon>
    </lineage>
</organism>
<sequence length="131" mass="15670">MGKIVDFNRGKLESGNLLINWQRSFIEELKSNGYSTSISDIFFPSSSIYQFSNFYDLNLRITSLKPGEKLVLFRNHHFELFFYYSYENQLTLRIGTLVSGIDAMLLENRFSEEKRIFTKYYRYMLEYFGKE</sequence>
<reference evidence="1 2" key="1">
    <citation type="submission" date="2017-05" db="EMBL/GenBank/DDBJ databases">
        <title>The Genome Sequence of Enterococcus faecium 6F2_DIV0138.</title>
        <authorList>
            <consortium name="The Broad Institute Genomics Platform"/>
            <consortium name="The Broad Institute Genomic Center for Infectious Diseases"/>
            <person name="Earl A."/>
            <person name="Manson A."/>
            <person name="Schwartman J."/>
            <person name="Gilmore M."/>
            <person name="Abouelleil A."/>
            <person name="Cao P."/>
            <person name="Chapman S."/>
            <person name="Cusick C."/>
            <person name="Shea T."/>
            <person name="Young S."/>
            <person name="Neafsey D."/>
            <person name="Nusbaum C."/>
            <person name="Birren B."/>
        </authorList>
    </citation>
    <scope>NUCLEOTIDE SEQUENCE [LARGE SCALE GENOMIC DNA]</scope>
    <source>
        <strain evidence="1 2">6F2_DIV0138</strain>
    </source>
</reference>
<dbReference type="Proteomes" id="UP000194737">
    <property type="component" value="Unassembled WGS sequence"/>
</dbReference>
<dbReference type="AlphaFoldDB" id="A0AB73N0Q4"/>
<proteinExistence type="predicted"/>
<dbReference type="EMBL" id="NGLB01000004">
    <property type="protein sequence ID" value="OTN94179.1"/>
    <property type="molecule type" value="Genomic_DNA"/>
</dbReference>
<gene>
    <name evidence="1" type="ORF">A5804_002853</name>
</gene>
<protein>
    <submittedName>
        <fullName evidence="1">Uncharacterized protein</fullName>
    </submittedName>
</protein>
<evidence type="ECO:0000313" key="1">
    <source>
        <dbReference type="EMBL" id="OTN94179.1"/>
    </source>
</evidence>
<dbReference type="RefSeq" id="WP_086325256.1">
    <property type="nucleotide sequence ID" value="NZ_NGLB01000004.1"/>
</dbReference>